<protein>
    <submittedName>
        <fullName evidence="2">Uncharacterized protein</fullName>
    </submittedName>
</protein>
<feature type="compositionally biased region" description="Acidic residues" evidence="1">
    <location>
        <begin position="266"/>
        <end position="297"/>
    </location>
</feature>
<dbReference type="STRING" id="6293.A0A1I8EP11"/>
<feature type="compositionally biased region" description="Polar residues" evidence="1">
    <location>
        <begin position="500"/>
        <end position="536"/>
    </location>
</feature>
<feature type="region of interest" description="Disordered" evidence="1">
    <location>
        <begin position="239"/>
        <end position="301"/>
    </location>
</feature>
<feature type="compositionally biased region" description="Basic and acidic residues" evidence="1">
    <location>
        <begin position="537"/>
        <end position="547"/>
    </location>
</feature>
<proteinExistence type="predicted"/>
<dbReference type="WBParaSite" id="maker-PairedContig_3387-snap-gene-0.6-mRNA-1">
    <property type="protein sequence ID" value="maker-PairedContig_3387-snap-gene-0.6-mRNA-1"/>
    <property type="gene ID" value="maker-PairedContig_3387-snap-gene-0.6"/>
</dbReference>
<feature type="compositionally biased region" description="Basic and acidic residues" evidence="1">
    <location>
        <begin position="178"/>
        <end position="193"/>
    </location>
</feature>
<dbReference type="AlphaFoldDB" id="A0A1I8EP11"/>
<name>A0A1I8EP11_WUCBA</name>
<accession>A0A1I8EP11</accession>
<feature type="region of interest" description="Disordered" evidence="1">
    <location>
        <begin position="149"/>
        <end position="193"/>
    </location>
</feature>
<feature type="compositionally biased region" description="Acidic residues" evidence="1">
    <location>
        <begin position="151"/>
        <end position="177"/>
    </location>
</feature>
<reference evidence="2" key="1">
    <citation type="submission" date="2016-11" db="UniProtKB">
        <authorList>
            <consortium name="WormBaseParasite"/>
        </authorList>
    </citation>
    <scope>IDENTIFICATION</scope>
    <source>
        <strain evidence="2">pt0022</strain>
    </source>
</reference>
<feature type="region of interest" description="Disordered" evidence="1">
    <location>
        <begin position="500"/>
        <end position="547"/>
    </location>
</feature>
<feature type="compositionally biased region" description="Acidic residues" evidence="1">
    <location>
        <begin position="242"/>
        <end position="259"/>
    </location>
</feature>
<evidence type="ECO:0000313" key="2">
    <source>
        <dbReference type="WBParaSite" id="maker-PairedContig_3387-snap-gene-0.6-mRNA-1"/>
    </source>
</evidence>
<evidence type="ECO:0000256" key="1">
    <source>
        <dbReference type="SAM" id="MobiDB-lite"/>
    </source>
</evidence>
<organism evidence="2">
    <name type="scientific">Wuchereria bancrofti</name>
    <dbReference type="NCBI Taxonomy" id="6293"/>
    <lineage>
        <taxon>Eukaryota</taxon>
        <taxon>Metazoa</taxon>
        <taxon>Ecdysozoa</taxon>
        <taxon>Nematoda</taxon>
        <taxon>Chromadorea</taxon>
        <taxon>Rhabditida</taxon>
        <taxon>Spirurina</taxon>
        <taxon>Spiruromorpha</taxon>
        <taxon>Filarioidea</taxon>
        <taxon>Onchocercidae</taxon>
        <taxon>Wuchereria</taxon>
    </lineage>
</organism>
<sequence length="547" mass="61966">MINRKPPLLLVTQPSTQNSPNHLTTEFTFDGNINFDIMRNDDDDSDDNASDGNAIILNAQKDNVENDVSISETIELQPDAGKTERKLRGDLYPVSLSKRRKRFISPIPFYENDFNEEFIVEAPTRNNDNRGRVSEIMAVPAPILTTSVSYDDMDDWDSTQEESVESLSDYEDIDDFNSEERYSRNRSRLENDDYRPTSSGFGIYFSPISSPINDYDDIQYQDNIDVGFTLKLVEKAALKETNEDESSSEYYDDSEYEGEELCRSDENDDDNDDVDVDDNDDDSEYTDDEEELDDVTSEDSCITENISTEPLESAIDSVSSISIPLLTPTSMQEDDDIEIDEIFDQSFLVPVEILSNVREIEMEENKPPEKRHEAMEQIAEGATEIAIRKVTPQHVIPAEENVEIIETNELKIQMPEQINVIVEEDKNEKEINQIEVVPTYVWPTIENYPIDSARSFIERKPCTDWAKKAIVLPPKFETAKIQKAQIHFGEEILSINDTISTSRTNTPTNCTNKAASTGSSRPTSALSTASSNSGQKVSEKKNDSKKE</sequence>